<feature type="transmembrane region" description="Helical" evidence="16">
    <location>
        <begin position="62"/>
        <end position="83"/>
    </location>
</feature>
<keyword evidence="14 16" id="KW-0472">Membrane</keyword>
<dbReference type="Pfam" id="PF01059">
    <property type="entry name" value="Oxidored_q5_N"/>
    <property type="match status" value="1"/>
</dbReference>
<dbReference type="PANTHER" id="PTHR43507:SF20">
    <property type="entry name" value="NADH-UBIQUINONE OXIDOREDUCTASE CHAIN 4"/>
    <property type="match status" value="1"/>
</dbReference>
<dbReference type="InterPro" id="IPR001750">
    <property type="entry name" value="ND/Mrp_TM"/>
</dbReference>
<evidence type="ECO:0000256" key="10">
    <source>
        <dbReference type="ARBA" id="ARBA00022989"/>
    </source>
</evidence>
<evidence type="ECO:0000256" key="4">
    <source>
        <dbReference type="ARBA" id="ARBA00021006"/>
    </source>
</evidence>
<evidence type="ECO:0000256" key="2">
    <source>
        <dbReference type="ARBA" id="ARBA00009025"/>
    </source>
</evidence>
<feature type="transmembrane region" description="Helical" evidence="16">
    <location>
        <begin position="377"/>
        <end position="407"/>
    </location>
</feature>
<feature type="domain" description="NADH:ubiquinone oxidoreductase chain 4 N-terminal" evidence="18">
    <location>
        <begin position="1"/>
        <end position="104"/>
    </location>
</feature>
<accession>A0A343W6G4</accession>
<evidence type="ECO:0000313" key="19">
    <source>
        <dbReference type="EMBL" id="AVW86186.1"/>
    </source>
</evidence>
<feature type="transmembrane region" description="Helical" evidence="16">
    <location>
        <begin position="21"/>
        <end position="42"/>
    </location>
</feature>
<dbReference type="GO" id="GO:0042773">
    <property type="term" value="P:ATP synthesis coupled electron transport"/>
    <property type="evidence" value="ECO:0007669"/>
    <property type="project" value="InterPro"/>
</dbReference>
<dbReference type="GO" id="GO:0015990">
    <property type="term" value="P:electron transport coupled proton transport"/>
    <property type="evidence" value="ECO:0007669"/>
    <property type="project" value="TreeGrafter"/>
</dbReference>
<gene>
    <name evidence="19" type="primary">ND4</name>
</gene>
<evidence type="ECO:0000256" key="11">
    <source>
        <dbReference type="ARBA" id="ARBA00023027"/>
    </source>
</evidence>
<comment type="catalytic activity">
    <reaction evidence="15 16">
        <text>a ubiquinone + NADH + 5 H(+)(in) = a ubiquinol + NAD(+) + 4 H(+)(out)</text>
        <dbReference type="Rhea" id="RHEA:29091"/>
        <dbReference type="Rhea" id="RHEA-COMP:9565"/>
        <dbReference type="Rhea" id="RHEA-COMP:9566"/>
        <dbReference type="ChEBI" id="CHEBI:15378"/>
        <dbReference type="ChEBI" id="CHEBI:16389"/>
        <dbReference type="ChEBI" id="CHEBI:17976"/>
        <dbReference type="ChEBI" id="CHEBI:57540"/>
        <dbReference type="ChEBI" id="CHEBI:57945"/>
        <dbReference type="EC" id="7.1.1.2"/>
    </reaction>
</comment>
<organism evidence="19">
    <name type="scientific">Eulepethus nanhaiensis</name>
    <dbReference type="NCBI Taxonomy" id="1881687"/>
    <lineage>
        <taxon>Eukaryota</taxon>
        <taxon>Metazoa</taxon>
        <taxon>Spiralia</taxon>
        <taxon>Lophotrochozoa</taxon>
        <taxon>Annelida</taxon>
        <taxon>Polychaeta</taxon>
        <taxon>Errantia</taxon>
        <taxon>Phyllodocida</taxon>
        <taxon>Eulepethidae</taxon>
        <taxon>Eulepethus</taxon>
    </lineage>
</organism>
<evidence type="ECO:0000256" key="15">
    <source>
        <dbReference type="ARBA" id="ARBA00049551"/>
    </source>
</evidence>
<evidence type="ECO:0000256" key="1">
    <source>
        <dbReference type="ARBA" id="ARBA00004225"/>
    </source>
</evidence>
<keyword evidence="12 16" id="KW-0830">Ubiquinone</keyword>
<evidence type="ECO:0000259" key="17">
    <source>
        <dbReference type="Pfam" id="PF00361"/>
    </source>
</evidence>
<comment type="similarity">
    <text evidence="2 16">Belongs to the complex I subunit 4 family.</text>
</comment>
<feature type="transmembrane region" description="Helical" evidence="16">
    <location>
        <begin position="249"/>
        <end position="273"/>
    </location>
</feature>
<keyword evidence="10 16" id="KW-1133">Transmembrane helix</keyword>
<evidence type="ECO:0000256" key="7">
    <source>
        <dbReference type="ARBA" id="ARBA00022692"/>
    </source>
</evidence>
<keyword evidence="8" id="KW-1278">Translocase</keyword>
<evidence type="ECO:0000256" key="13">
    <source>
        <dbReference type="ARBA" id="ARBA00023128"/>
    </source>
</evidence>
<keyword evidence="13 16" id="KW-0496">Mitochondrion</keyword>
<feature type="transmembrane region" description="Helical" evidence="16">
    <location>
        <begin position="224"/>
        <end position="243"/>
    </location>
</feature>
<dbReference type="GO" id="GO:0008137">
    <property type="term" value="F:NADH dehydrogenase (ubiquinone) activity"/>
    <property type="evidence" value="ECO:0007669"/>
    <property type="project" value="UniProtKB-UniRule"/>
</dbReference>
<geneLocation type="mitochondrion" evidence="19"/>
<dbReference type="GO" id="GO:0031966">
    <property type="term" value="C:mitochondrial membrane"/>
    <property type="evidence" value="ECO:0007669"/>
    <property type="project" value="UniProtKB-SubCell"/>
</dbReference>
<dbReference type="PRINTS" id="PR01437">
    <property type="entry name" value="NUOXDRDTASE4"/>
</dbReference>
<name>A0A343W6G4_9ANNE</name>
<feature type="transmembrane region" description="Helical" evidence="16">
    <location>
        <begin position="190"/>
        <end position="212"/>
    </location>
</feature>
<protein>
    <recommendedName>
        <fullName evidence="4 16">NADH-ubiquinone oxidoreductase chain 4</fullName>
        <ecNumber evidence="3 16">7.1.1.2</ecNumber>
    </recommendedName>
</protein>
<keyword evidence="11 16" id="KW-0520">NAD</keyword>
<feature type="domain" description="NADH:quinone oxidoreductase/Mrp antiporter transmembrane" evidence="17">
    <location>
        <begin position="109"/>
        <end position="396"/>
    </location>
</feature>
<evidence type="ECO:0000256" key="3">
    <source>
        <dbReference type="ARBA" id="ARBA00012944"/>
    </source>
</evidence>
<keyword evidence="7 16" id="KW-0812">Transmembrane</keyword>
<dbReference type="InterPro" id="IPR000260">
    <property type="entry name" value="NADH4_N"/>
</dbReference>
<feature type="transmembrane region" description="Helical" evidence="16">
    <location>
        <begin position="145"/>
        <end position="164"/>
    </location>
</feature>
<dbReference type="EC" id="7.1.1.2" evidence="3 16"/>
<feature type="transmembrane region" description="Helical" evidence="16">
    <location>
        <begin position="113"/>
        <end position="133"/>
    </location>
</feature>
<evidence type="ECO:0000256" key="16">
    <source>
        <dbReference type="RuleBase" id="RU003297"/>
    </source>
</evidence>
<feature type="transmembrane region" description="Helical" evidence="16">
    <location>
        <begin position="280"/>
        <end position="299"/>
    </location>
</feature>
<evidence type="ECO:0000256" key="12">
    <source>
        <dbReference type="ARBA" id="ARBA00023075"/>
    </source>
</evidence>
<dbReference type="GO" id="GO:0003954">
    <property type="term" value="F:NADH dehydrogenase activity"/>
    <property type="evidence" value="ECO:0007669"/>
    <property type="project" value="TreeGrafter"/>
</dbReference>
<feature type="transmembrane region" description="Helical" evidence="16">
    <location>
        <begin position="90"/>
        <end position="107"/>
    </location>
</feature>
<feature type="transmembrane region" description="Helical" evidence="16">
    <location>
        <begin position="337"/>
        <end position="357"/>
    </location>
</feature>
<evidence type="ECO:0000256" key="9">
    <source>
        <dbReference type="ARBA" id="ARBA00022982"/>
    </source>
</evidence>
<sequence length="454" mass="50295">MLKLLIIPSCSIIIMLKKSKNSWFSTSMILFLSSLYSISFLYSPMLSPSLISAHMFLDSMSAPLISLTMWICTLMILASLSILNTNNSTNLFLFYSLSLLISLTASFSANNLFLFYIMFESSLIPTLLLILGWGYQPERLQAGMYLMLYTITASLPLLLSLLLIQKNNGHLSLFLPLFNSQPIHNSILPVWWILTITAFMVKLPLYTVHLWLPKAHVEAPVAGSMILAGILLKLGSYGLLRIAQIYPNFLIKIAPMVNSLALWGAVITSMICLRQTDLKSLIAYSSIGHMALIAAGTTLSSSWGWQGSLILMIAHGLCSSCLFALSNMTYESTHTRSLYLTKGILSLFPALSLWWFILSITNMAAPPTLNLFGEISLVISIIPMSSYSMLLLAICSFLACAYSFYLYTSTNHGPLPSYSSNLCLLNNRNYLTCALHSIPLFTLISKADSVASWI</sequence>
<evidence type="ECO:0000256" key="6">
    <source>
        <dbReference type="ARBA" id="ARBA00022660"/>
    </source>
</evidence>
<dbReference type="EMBL" id="KY753834">
    <property type="protein sequence ID" value="AVW86186.1"/>
    <property type="molecule type" value="Genomic_DNA"/>
</dbReference>
<comment type="subcellular location">
    <subcellularLocation>
        <location evidence="1 16">Mitochondrion membrane</location>
        <topology evidence="1 16">Multi-pass membrane protein</topology>
    </subcellularLocation>
</comment>
<dbReference type="PANTHER" id="PTHR43507">
    <property type="entry name" value="NADH-UBIQUINONE OXIDOREDUCTASE CHAIN 4"/>
    <property type="match status" value="1"/>
</dbReference>
<reference evidence="19" key="1">
    <citation type="journal article" date="2018" name="Mol. Phylogenet. Evol.">
        <title>Phylogeny, evolution and mitochondrial gene order rearrangement in scale worms (Aphroditiformia, Annelida).</title>
        <authorList>
            <person name="Zhang Y."/>
            <person name="Sun J."/>
            <person name="Rouse G.W."/>
            <person name="Wiklund H."/>
            <person name="Pleijel F."/>
            <person name="Watanabe H.K."/>
            <person name="Chen C."/>
            <person name="Qian P.-Y."/>
            <person name="Qiu J.-W."/>
        </authorList>
    </citation>
    <scope>NUCLEOTIDE SEQUENCE</scope>
</reference>
<comment type="function">
    <text evidence="16">Core subunit of the mitochondrial membrane respiratory chain NADH dehydrogenase (Complex I) which catalyzes electron transfer from NADH through the respiratory chain, using ubiquinone as an electron acceptor. Essential for the catalytic activity and assembly of complex I.</text>
</comment>
<evidence type="ECO:0000259" key="18">
    <source>
        <dbReference type="Pfam" id="PF01059"/>
    </source>
</evidence>
<keyword evidence="9 16" id="KW-0249">Electron transport</keyword>
<dbReference type="AlphaFoldDB" id="A0A343W6G4"/>
<evidence type="ECO:0000256" key="14">
    <source>
        <dbReference type="ARBA" id="ARBA00023136"/>
    </source>
</evidence>
<proteinExistence type="inferred from homology"/>
<dbReference type="Pfam" id="PF00361">
    <property type="entry name" value="Proton_antipo_M"/>
    <property type="match status" value="1"/>
</dbReference>
<keyword evidence="5 16" id="KW-0813">Transport</keyword>
<dbReference type="GO" id="GO:0048039">
    <property type="term" value="F:ubiquinone binding"/>
    <property type="evidence" value="ECO:0007669"/>
    <property type="project" value="TreeGrafter"/>
</dbReference>
<evidence type="ECO:0000256" key="8">
    <source>
        <dbReference type="ARBA" id="ARBA00022967"/>
    </source>
</evidence>
<feature type="transmembrane region" description="Helical" evidence="16">
    <location>
        <begin position="305"/>
        <end position="325"/>
    </location>
</feature>
<dbReference type="InterPro" id="IPR003918">
    <property type="entry name" value="NADH_UbQ_OxRdtase"/>
</dbReference>
<keyword evidence="6 16" id="KW-0679">Respiratory chain</keyword>
<evidence type="ECO:0000256" key="5">
    <source>
        <dbReference type="ARBA" id="ARBA00022448"/>
    </source>
</evidence>